<name>A0A0V1G4D6_TRIPS</name>
<dbReference type="EMBL" id="JYDT01000003">
    <property type="protein sequence ID" value="KRY93160.1"/>
    <property type="molecule type" value="Genomic_DNA"/>
</dbReference>
<evidence type="ECO:0000313" key="3">
    <source>
        <dbReference type="Proteomes" id="UP000054995"/>
    </source>
</evidence>
<evidence type="ECO:0000256" key="1">
    <source>
        <dbReference type="SAM" id="Phobius"/>
    </source>
</evidence>
<proteinExistence type="predicted"/>
<evidence type="ECO:0000313" key="2">
    <source>
        <dbReference type="EMBL" id="KRY93160.1"/>
    </source>
</evidence>
<keyword evidence="1" id="KW-1133">Transmembrane helix</keyword>
<gene>
    <name evidence="2" type="ORF">T4D_7841</name>
</gene>
<organism evidence="2 3">
    <name type="scientific">Trichinella pseudospiralis</name>
    <name type="common">Parasitic roundworm</name>
    <dbReference type="NCBI Taxonomy" id="6337"/>
    <lineage>
        <taxon>Eukaryota</taxon>
        <taxon>Metazoa</taxon>
        <taxon>Ecdysozoa</taxon>
        <taxon>Nematoda</taxon>
        <taxon>Enoplea</taxon>
        <taxon>Dorylaimia</taxon>
        <taxon>Trichinellida</taxon>
        <taxon>Trichinellidae</taxon>
        <taxon>Trichinella</taxon>
    </lineage>
</organism>
<dbReference type="AlphaFoldDB" id="A0A0V1G4D6"/>
<dbReference type="Proteomes" id="UP000054995">
    <property type="component" value="Unassembled WGS sequence"/>
</dbReference>
<reference evidence="2 3" key="1">
    <citation type="submission" date="2015-01" db="EMBL/GenBank/DDBJ databases">
        <title>Evolution of Trichinella species and genotypes.</title>
        <authorList>
            <person name="Korhonen P.K."/>
            <person name="Edoardo P."/>
            <person name="Giuseppe L.R."/>
            <person name="Gasser R.B."/>
        </authorList>
    </citation>
    <scope>NUCLEOTIDE SEQUENCE [LARGE SCALE GENOMIC DNA]</scope>
    <source>
        <strain evidence="2">ISS470</strain>
    </source>
</reference>
<accession>A0A0V1G4D6</accession>
<keyword evidence="1" id="KW-0472">Membrane</keyword>
<keyword evidence="1" id="KW-0812">Transmembrane</keyword>
<protein>
    <submittedName>
        <fullName evidence="2">Uncharacterized protein</fullName>
    </submittedName>
</protein>
<sequence>MNHCRLVCEALKQQLQFFGNVGGLITLASLLNCTYSIQNRTMKIKQQSHERTQVRQVEQQAFGQELRKLSRKGRIAAADRLDRQTGPISRLRLYCA</sequence>
<keyword evidence="3" id="KW-1185">Reference proteome</keyword>
<comment type="caution">
    <text evidence="2">The sequence shown here is derived from an EMBL/GenBank/DDBJ whole genome shotgun (WGS) entry which is preliminary data.</text>
</comment>
<feature type="transmembrane region" description="Helical" evidence="1">
    <location>
        <begin position="17"/>
        <end position="37"/>
    </location>
</feature>